<sequence length="75" mass="7353">MAFAGASAGASLLAASRAAAAADSVFPTPAAFGGKIPWVTGGTEQTAHPTSDLQSPGSGVMVPCDYTGTQYDSCT</sequence>
<proteinExistence type="predicted"/>
<feature type="non-terminal residue" evidence="2">
    <location>
        <position position="75"/>
    </location>
</feature>
<dbReference type="RefSeq" id="WP_342950363.1">
    <property type="nucleotide sequence ID" value="NZ_JAYMRV010000073.1"/>
</dbReference>
<dbReference type="EMBL" id="JAYMRV010000073">
    <property type="protein sequence ID" value="MEM5426820.1"/>
    <property type="molecule type" value="Genomic_DNA"/>
</dbReference>
<reference evidence="2 3" key="1">
    <citation type="submission" date="2024-01" db="EMBL/GenBank/DDBJ databases">
        <title>The diversity of rhizobia nodulating Mimosa spp. in eleven states of Brazil covering several biomes is determined by host plant, location, and edaphic factors.</title>
        <authorList>
            <person name="Rouws L."/>
            <person name="Barauna A."/>
            <person name="Beukes C."/>
            <person name="De Faria S.M."/>
            <person name="Gross E."/>
            <person name="Dos Reis Junior F.B."/>
            <person name="Simon M."/>
            <person name="Maluk M."/>
            <person name="Odee D.W."/>
            <person name="Kenicer G."/>
            <person name="Young J.P.W."/>
            <person name="Reis V.M."/>
            <person name="Zilli J."/>
            <person name="James E.K."/>
        </authorList>
    </citation>
    <scope>NUCLEOTIDE SEQUENCE [LARGE SCALE GENOMIC DNA]</scope>
    <source>
        <strain evidence="2 3">JPY167</strain>
    </source>
</reference>
<protein>
    <submittedName>
        <fullName evidence="2">Uncharacterized protein</fullName>
    </submittedName>
</protein>
<name>A0ABU9S3C4_9BURK</name>
<evidence type="ECO:0000256" key="1">
    <source>
        <dbReference type="SAM" id="SignalP"/>
    </source>
</evidence>
<gene>
    <name evidence="2" type="ORF">VSR73_38525</name>
</gene>
<evidence type="ECO:0000313" key="2">
    <source>
        <dbReference type="EMBL" id="MEM5426820.1"/>
    </source>
</evidence>
<keyword evidence="1" id="KW-0732">Signal</keyword>
<keyword evidence="3" id="KW-1185">Reference proteome</keyword>
<organism evidence="2 3">
    <name type="scientific">Paraburkholderia ferrariae</name>
    <dbReference type="NCBI Taxonomy" id="386056"/>
    <lineage>
        <taxon>Bacteria</taxon>
        <taxon>Pseudomonadati</taxon>
        <taxon>Pseudomonadota</taxon>
        <taxon>Betaproteobacteria</taxon>
        <taxon>Burkholderiales</taxon>
        <taxon>Burkholderiaceae</taxon>
        <taxon>Paraburkholderia</taxon>
    </lineage>
</organism>
<comment type="caution">
    <text evidence="2">The sequence shown here is derived from an EMBL/GenBank/DDBJ whole genome shotgun (WGS) entry which is preliminary data.</text>
</comment>
<dbReference type="Proteomes" id="UP001489897">
    <property type="component" value="Unassembled WGS sequence"/>
</dbReference>
<evidence type="ECO:0000313" key="3">
    <source>
        <dbReference type="Proteomes" id="UP001489897"/>
    </source>
</evidence>
<accession>A0ABU9S3C4</accession>
<feature type="chain" id="PRO_5046985634" evidence="1">
    <location>
        <begin position="22"/>
        <end position="75"/>
    </location>
</feature>
<feature type="signal peptide" evidence="1">
    <location>
        <begin position="1"/>
        <end position="21"/>
    </location>
</feature>